<feature type="region of interest" description="Disordered" evidence="1">
    <location>
        <begin position="179"/>
        <end position="207"/>
    </location>
</feature>
<keyword evidence="3" id="KW-1185">Reference proteome</keyword>
<evidence type="ECO:0000256" key="1">
    <source>
        <dbReference type="SAM" id="MobiDB-lite"/>
    </source>
</evidence>
<dbReference type="Proteomes" id="UP001172155">
    <property type="component" value="Unassembled WGS sequence"/>
</dbReference>
<evidence type="ECO:0000313" key="3">
    <source>
        <dbReference type="Proteomes" id="UP001172155"/>
    </source>
</evidence>
<sequence>MLCVRRRRRMKSKLKLMMVVVKKKGTSQPAIPIVFIPILLPRHRASSPPPRRQHQATMPVPSSTPHTTRLPIHCPPPSPNPPSRPAGPHRASPWLPTALRPPSRGSMQPPTVLMLNNTGLVRHGRERIRRPARWSTGLLSARSIGRWYSVSISLSAVNDGEEEKTLAGQVVCPTRCRGTQPGAPCLGRGDGPRGTLPKPIPRRAHIS</sequence>
<reference evidence="2" key="1">
    <citation type="submission" date="2023-06" db="EMBL/GenBank/DDBJ databases">
        <title>Genome-scale phylogeny and comparative genomics of the fungal order Sordariales.</title>
        <authorList>
            <consortium name="Lawrence Berkeley National Laboratory"/>
            <person name="Hensen N."/>
            <person name="Bonometti L."/>
            <person name="Westerberg I."/>
            <person name="Brannstrom I.O."/>
            <person name="Guillou S."/>
            <person name="Cros-Aarteil S."/>
            <person name="Calhoun S."/>
            <person name="Haridas S."/>
            <person name="Kuo A."/>
            <person name="Mondo S."/>
            <person name="Pangilinan J."/>
            <person name="Riley R."/>
            <person name="LaButti K."/>
            <person name="Andreopoulos B."/>
            <person name="Lipzen A."/>
            <person name="Chen C."/>
            <person name="Yanf M."/>
            <person name="Daum C."/>
            <person name="Ng V."/>
            <person name="Clum A."/>
            <person name="Steindorff A."/>
            <person name="Ohm R."/>
            <person name="Martin F."/>
            <person name="Silar P."/>
            <person name="Natvig D."/>
            <person name="Lalanne C."/>
            <person name="Gautier V."/>
            <person name="Ament-velasquez S.L."/>
            <person name="Kruys A."/>
            <person name="Hutchinson M.I."/>
            <person name="Powell A.J."/>
            <person name="Barry K."/>
            <person name="Miller A.N."/>
            <person name="Grigoriev I.V."/>
            <person name="Debuchy R."/>
            <person name="Gladieux P."/>
            <person name="Thoren M.H."/>
            <person name="Johannesson H."/>
        </authorList>
    </citation>
    <scope>NUCLEOTIDE SEQUENCE</scope>
    <source>
        <strain evidence="2">SMH3187-1</strain>
    </source>
</reference>
<proteinExistence type="predicted"/>
<feature type="region of interest" description="Disordered" evidence="1">
    <location>
        <begin position="44"/>
        <end position="109"/>
    </location>
</feature>
<feature type="compositionally biased region" description="Pro residues" evidence="1">
    <location>
        <begin position="73"/>
        <end position="85"/>
    </location>
</feature>
<dbReference type="EMBL" id="JAUKUD010000007">
    <property type="protein sequence ID" value="KAK0738556.1"/>
    <property type="molecule type" value="Genomic_DNA"/>
</dbReference>
<dbReference type="AlphaFoldDB" id="A0AA40BQN0"/>
<organism evidence="2 3">
    <name type="scientific">Schizothecium vesticola</name>
    <dbReference type="NCBI Taxonomy" id="314040"/>
    <lineage>
        <taxon>Eukaryota</taxon>
        <taxon>Fungi</taxon>
        <taxon>Dikarya</taxon>
        <taxon>Ascomycota</taxon>
        <taxon>Pezizomycotina</taxon>
        <taxon>Sordariomycetes</taxon>
        <taxon>Sordariomycetidae</taxon>
        <taxon>Sordariales</taxon>
        <taxon>Schizotheciaceae</taxon>
        <taxon>Schizothecium</taxon>
    </lineage>
</organism>
<protein>
    <submittedName>
        <fullName evidence="2">Uncharacterized protein</fullName>
    </submittedName>
</protein>
<comment type="caution">
    <text evidence="2">The sequence shown here is derived from an EMBL/GenBank/DDBJ whole genome shotgun (WGS) entry which is preliminary data.</text>
</comment>
<gene>
    <name evidence="2" type="ORF">B0T18DRAFT_249255</name>
</gene>
<accession>A0AA40BQN0</accession>
<name>A0AA40BQN0_9PEZI</name>
<evidence type="ECO:0000313" key="2">
    <source>
        <dbReference type="EMBL" id="KAK0738556.1"/>
    </source>
</evidence>